<evidence type="ECO:0000256" key="5">
    <source>
        <dbReference type="ARBA" id="ARBA00023136"/>
    </source>
</evidence>
<name>A0A2U1LKN3_ARTAN</name>
<dbReference type="Proteomes" id="UP000245207">
    <property type="component" value="Unassembled WGS sequence"/>
</dbReference>
<sequence>MVDSELSHLRAKYSLGSGRDKVQIWVAHTGRKRGYLRTGTENPSFSRLCYRIWGIWSRRSLVLRVDVDAHNDDDLSFNNITGFIPSCLGMLSNSLSLLNLKGNNLQGTIPNTFTNERKLRMTSISESKMKGHIPRSFENSLAQLHVLSYSSPKFYDVVRFSSKSNYNFPKLRIIDLSYNSFSGDLPQQYFQEWLAMKEIHTTAEYMQREISITQEDNNVVYNSEIQIMHETNKANPMSGTYAESLDCIRIHISWLYKHLASPAFHPEVVP</sequence>
<evidence type="ECO:0000256" key="2">
    <source>
        <dbReference type="ARBA" id="ARBA00022692"/>
    </source>
</evidence>
<dbReference type="AlphaFoldDB" id="A0A2U1LKN3"/>
<keyword evidence="4" id="KW-1133">Transmembrane helix</keyword>
<dbReference type="STRING" id="35608.A0A2U1LKN3"/>
<gene>
    <name evidence="7" type="ORF">CTI12_AA480880</name>
</gene>
<comment type="caution">
    <text evidence="7">The sequence shown here is derived from an EMBL/GenBank/DDBJ whole genome shotgun (WGS) entry which is preliminary data.</text>
</comment>
<evidence type="ECO:0000256" key="4">
    <source>
        <dbReference type="ARBA" id="ARBA00022989"/>
    </source>
</evidence>
<comment type="subcellular location">
    <subcellularLocation>
        <location evidence="1">Membrane</location>
        <topology evidence="1">Single-pass type I membrane protein</topology>
    </subcellularLocation>
</comment>
<dbReference type="InterPro" id="IPR001611">
    <property type="entry name" value="Leu-rich_rpt"/>
</dbReference>
<dbReference type="OrthoDB" id="1747504at2759"/>
<keyword evidence="2" id="KW-0812">Transmembrane</keyword>
<dbReference type="PANTHER" id="PTHR48061:SF12">
    <property type="entry name" value="DISEASE RESISTANCE LIKE PROTEIN"/>
    <property type="match status" value="1"/>
</dbReference>
<dbReference type="SUPFAM" id="SSF52058">
    <property type="entry name" value="L domain-like"/>
    <property type="match status" value="1"/>
</dbReference>
<evidence type="ECO:0000313" key="8">
    <source>
        <dbReference type="Proteomes" id="UP000245207"/>
    </source>
</evidence>
<protein>
    <submittedName>
        <fullName evidence="7">Leucine-rich repeat domain, L domain-like protein</fullName>
    </submittedName>
</protein>
<evidence type="ECO:0000256" key="6">
    <source>
        <dbReference type="ARBA" id="ARBA00023180"/>
    </source>
</evidence>
<dbReference type="Pfam" id="PF00560">
    <property type="entry name" value="LRR_1"/>
    <property type="match status" value="3"/>
</dbReference>
<keyword evidence="8" id="KW-1185">Reference proteome</keyword>
<proteinExistence type="predicted"/>
<dbReference type="EMBL" id="PKPP01008875">
    <property type="protein sequence ID" value="PWA49549.1"/>
    <property type="molecule type" value="Genomic_DNA"/>
</dbReference>
<dbReference type="PANTHER" id="PTHR48061">
    <property type="entry name" value="LEUCINE-RICH REPEAT RECEPTOR PROTEIN KINASE EMS1-LIKE-RELATED"/>
    <property type="match status" value="1"/>
</dbReference>
<organism evidence="7 8">
    <name type="scientific">Artemisia annua</name>
    <name type="common">Sweet wormwood</name>
    <dbReference type="NCBI Taxonomy" id="35608"/>
    <lineage>
        <taxon>Eukaryota</taxon>
        <taxon>Viridiplantae</taxon>
        <taxon>Streptophyta</taxon>
        <taxon>Embryophyta</taxon>
        <taxon>Tracheophyta</taxon>
        <taxon>Spermatophyta</taxon>
        <taxon>Magnoliopsida</taxon>
        <taxon>eudicotyledons</taxon>
        <taxon>Gunneridae</taxon>
        <taxon>Pentapetalae</taxon>
        <taxon>asterids</taxon>
        <taxon>campanulids</taxon>
        <taxon>Asterales</taxon>
        <taxon>Asteraceae</taxon>
        <taxon>Asteroideae</taxon>
        <taxon>Anthemideae</taxon>
        <taxon>Artemisiinae</taxon>
        <taxon>Artemisia</taxon>
    </lineage>
</organism>
<evidence type="ECO:0000313" key="7">
    <source>
        <dbReference type="EMBL" id="PWA49549.1"/>
    </source>
</evidence>
<dbReference type="Gene3D" id="3.80.10.10">
    <property type="entry name" value="Ribonuclease Inhibitor"/>
    <property type="match status" value="1"/>
</dbReference>
<evidence type="ECO:0000256" key="3">
    <source>
        <dbReference type="ARBA" id="ARBA00022729"/>
    </source>
</evidence>
<keyword evidence="6" id="KW-0325">Glycoprotein</keyword>
<keyword evidence="3" id="KW-0732">Signal</keyword>
<dbReference type="GO" id="GO:0016020">
    <property type="term" value="C:membrane"/>
    <property type="evidence" value="ECO:0007669"/>
    <property type="project" value="UniProtKB-SubCell"/>
</dbReference>
<accession>A0A2U1LKN3</accession>
<reference evidence="7 8" key="1">
    <citation type="journal article" date="2018" name="Mol. Plant">
        <title>The genome of Artemisia annua provides insight into the evolution of Asteraceae family and artemisinin biosynthesis.</title>
        <authorList>
            <person name="Shen Q."/>
            <person name="Zhang L."/>
            <person name="Liao Z."/>
            <person name="Wang S."/>
            <person name="Yan T."/>
            <person name="Shi P."/>
            <person name="Liu M."/>
            <person name="Fu X."/>
            <person name="Pan Q."/>
            <person name="Wang Y."/>
            <person name="Lv Z."/>
            <person name="Lu X."/>
            <person name="Zhang F."/>
            <person name="Jiang W."/>
            <person name="Ma Y."/>
            <person name="Chen M."/>
            <person name="Hao X."/>
            <person name="Li L."/>
            <person name="Tang Y."/>
            <person name="Lv G."/>
            <person name="Zhou Y."/>
            <person name="Sun X."/>
            <person name="Brodelius P.E."/>
            <person name="Rose J.K.C."/>
            <person name="Tang K."/>
        </authorList>
    </citation>
    <scope>NUCLEOTIDE SEQUENCE [LARGE SCALE GENOMIC DNA]</scope>
    <source>
        <strain evidence="8">cv. Huhao1</strain>
        <tissue evidence="7">Leaf</tissue>
    </source>
</reference>
<dbReference type="InterPro" id="IPR046956">
    <property type="entry name" value="RLP23-like"/>
</dbReference>
<keyword evidence="5" id="KW-0472">Membrane</keyword>
<evidence type="ECO:0000256" key="1">
    <source>
        <dbReference type="ARBA" id="ARBA00004479"/>
    </source>
</evidence>
<dbReference type="InterPro" id="IPR032675">
    <property type="entry name" value="LRR_dom_sf"/>
</dbReference>